<name>A0AAE0TC50_9BIVA</name>
<dbReference type="AlphaFoldDB" id="A0AAE0TC50"/>
<protein>
    <submittedName>
        <fullName evidence="1">Uncharacterized protein</fullName>
    </submittedName>
</protein>
<accession>A0AAE0TC50</accession>
<evidence type="ECO:0000313" key="2">
    <source>
        <dbReference type="Proteomes" id="UP001195483"/>
    </source>
</evidence>
<gene>
    <name evidence="1" type="ORF">CHS0354_016741</name>
</gene>
<evidence type="ECO:0000313" key="1">
    <source>
        <dbReference type="EMBL" id="KAK3607715.1"/>
    </source>
</evidence>
<comment type="caution">
    <text evidence="1">The sequence shown here is derived from an EMBL/GenBank/DDBJ whole genome shotgun (WGS) entry which is preliminary data.</text>
</comment>
<reference evidence="1" key="2">
    <citation type="journal article" date="2021" name="Genome Biol. Evol.">
        <title>Developing a high-quality reference genome for a parasitic bivalve with doubly uniparental inheritance (Bivalvia: Unionida).</title>
        <authorList>
            <person name="Smith C.H."/>
        </authorList>
    </citation>
    <scope>NUCLEOTIDE SEQUENCE</scope>
    <source>
        <strain evidence="1">CHS0354</strain>
        <tissue evidence="1">Mantle</tissue>
    </source>
</reference>
<dbReference type="Proteomes" id="UP001195483">
    <property type="component" value="Unassembled WGS sequence"/>
</dbReference>
<reference evidence="1" key="3">
    <citation type="submission" date="2023-05" db="EMBL/GenBank/DDBJ databases">
        <authorList>
            <person name="Smith C.H."/>
        </authorList>
    </citation>
    <scope>NUCLEOTIDE SEQUENCE</scope>
    <source>
        <strain evidence="1">CHS0354</strain>
        <tissue evidence="1">Mantle</tissue>
    </source>
</reference>
<reference evidence="1" key="1">
    <citation type="journal article" date="2021" name="Genome Biol. Evol.">
        <title>A High-Quality Reference Genome for a Parasitic Bivalve with Doubly Uniparental Inheritance (Bivalvia: Unionida).</title>
        <authorList>
            <person name="Smith C.H."/>
        </authorList>
    </citation>
    <scope>NUCLEOTIDE SEQUENCE</scope>
    <source>
        <strain evidence="1">CHS0354</strain>
    </source>
</reference>
<dbReference type="EMBL" id="JAEAOA010001030">
    <property type="protein sequence ID" value="KAK3607715.1"/>
    <property type="molecule type" value="Genomic_DNA"/>
</dbReference>
<organism evidence="1 2">
    <name type="scientific">Potamilus streckersoni</name>
    <dbReference type="NCBI Taxonomy" id="2493646"/>
    <lineage>
        <taxon>Eukaryota</taxon>
        <taxon>Metazoa</taxon>
        <taxon>Spiralia</taxon>
        <taxon>Lophotrochozoa</taxon>
        <taxon>Mollusca</taxon>
        <taxon>Bivalvia</taxon>
        <taxon>Autobranchia</taxon>
        <taxon>Heteroconchia</taxon>
        <taxon>Palaeoheterodonta</taxon>
        <taxon>Unionida</taxon>
        <taxon>Unionoidea</taxon>
        <taxon>Unionidae</taxon>
        <taxon>Ambleminae</taxon>
        <taxon>Lampsilini</taxon>
        <taxon>Potamilus</taxon>
    </lineage>
</organism>
<sequence>MVNQSRVLADHSDIGPYNAHSDKSFPFCVLCHFALLFRACFASANANRRTLLMCAQTGLILNLYTENQLVYEHLRKKWDKDVTVLATITGLGNEYDSHSCIAVNGENGST</sequence>
<proteinExistence type="predicted"/>
<keyword evidence="2" id="KW-1185">Reference proteome</keyword>